<evidence type="ECO:0000256" key="1">
    <source>
        <dbReference type="SAM" id="MobiDB-lite"/>
    </source>
</evidence>
<sequence>MLNVKYKCSEVNQTSSSPASSVLTAKNPIIISVRPLSLGNMPSAEEGNPDETLEKAKKDGEVGTSVQYIDFPQNIPEAAHGLLVDYKKAVLTYRSWARLRWWNTTYASVSVPQDESVASAAKRVGYSARVAEYDIKNTPWLRYSKSENKNKSISVSSKHFHAALADIILEGFVILPASGSGDSENVFKVLTKAVETRSQVSDNIQQYLILQRYEYSPDTKTIRSIIRTSLFEVTSEMVEVQRKKSSSTTINVPIAYNEYEAEFNMDDWTQASDMIEEWKKRQMEDHVKNNTIDIPV</sequence>
<evidence type="ECO:0000313" key="2">
    <source>
        <dbReference type="EMBL" id="TGO63376.1"/>
    </source>
</evidence>
<dbReference type="Proteomes" id="UP000297527">
    <property type="component" value="Unassembled WGS sequence"/>
</dbReference>
<comment type="caution">
    <text evidence="2">The sequence shown here is derived from an EMBL/GenBank/DDBJ whole genome shotgun (WGS) entry which is preliminary data.</text>
</comment>
<protein>
    <submittedName>
        <fullName evidence="2">Uncharacterized protein</fullName>
    </submittedName>
</protein>
<accession>A0A4Z1IPM9</accession>
<organism evidence="2 3">
    <name type="scientific">Botryotinia convoluta</name>
    <dbReference type="NCBI Taxonomy" id="54673"/>
    <lineage>
        <taxon>Eukaryota</taxon>
        <taxon>Fungi</taxon>
        <taxon>Dikarya</taxon>
        <taxon>Ascomycota</taxon>
        <taxon>Pezizomycotina</taxon>
        <taxon>Leotiomycetes</taxon>
        <taxon>Helotiales</taxon>
        <taxon>Sclerotiniaceae</taxon>
        <taxon>Botryotinia</taxon>
    </lineage>
</organism>
<gene>
    <name evidence="2" type="ORF">BCON_0013g00220</name>
</gene>
<proteinExistence type="predicted"/>
<dbReference type="OrthoDB" id="3693942at2759"/>
<name>A0A4Z1IPM9_9HELO</name>
<dbReference type="AlphaFoldDB" id="A0A4Z1IPM9"/>
<reference evidence="2 3" key="1">
    <citation type="submission" date="2017-12" db="EMBL/GenBank/DDBJ databases">
        <title>Comparative genomics of Botrytis spp.</title>
        <authorList>
            <person name="Valero-Jimenez C.A."/>
            <person name="Tapia P."/>
            <person name="Veloso J."/>
            <person name="Silva-Moreno E."/>
            <person name="Staats M."/>
            <person name="Valdes J.H."/>
            <person name="Van Kan J.A.L."/>
        </authorList>
    </citation>
    <scope>NUCLEOTIDE SEQUENCE [LARGE SCALE GENOMIC DNA]</scope>
    <source>
        <strain evidence="2 3">MUCL11595</strain>
    </source>
</reference>
<feature type="region of interest" description="Disordered" evidence="1">
    <location>
        <begin position="40"/>
        <end position="59"/>
    </location>
</feature>
<keyword evidence="3" id="KW-1185">Reference proteome</keyword>
<dbReference type="EMBL" id="PQXN01000013">
    <property type="protein sequence ID" value="TGO63376.1"/>
    <property type="molecule type" value="Genomic_DNA"/>
</dbReference>
<evidence type="ECO:0000313" key="3">
    <source>
        <dbReference type="Proteomes" id="UP000297527"/>
    </source>
</evidence>